<dbReference type="PANTHER" id="PTHR19282:SF515">
    <property type="entry name" value="TETRASPANIN"/>
    <property type="match status" value="1"/>
</dbReference>
<evidence type="ECO:0000256" key="5">
    <source>
        <dbReference type="SAM" id="Phobius"/>
    </source>
</evidence>
<feature type="transmembrane region" description="Helical" evidence="5">
    <location>
        <begin position="220"/>
        <end position="240"/>
    </location>
</feature>
<comment type="subcellular location">
    <subcellularLocation>
        <location evidence="1">Membrane</location>
        <topology evidence="1">Multi-pass membrane protein</topology>
    </subcellularLocation>
</comment>
<keyword evidence="4 5" id="KW-0472">Membrane</keyword>
<dbReference type="Pfam" id="PF00335">
    <property type="entry name" value="Tetraspanin"/>
    <property type="match status" value="2"/>
</dbReference>
<feature type="transmembrane region" description="Helical" evidence="5">
    <location>
        <begin position="59"/>
        <end position="79"/>
    </location>
</feature>
<feature type="transmembrane region" description="Helical" evidence="5">
    <location>
        <begin position="363"/>
        <end position="387"/>
    </location>
</feature>
<dbReference type="InterPro" id="IPR008952">
    <property type="entry name" value="Tetraspanin_EC2_sf"/>
</dbReference>
<accession>A0AAJ7EI89</accession>
<gene>
    <name evidence="6" type="primary">LOC106125644</name>
</gene>
<evidence type="ECO:0000256" key="3">
    <source>
        <dbReference type="ARBA" id="ARBA00022989"/>
    </source>
</evidence>
<dbReference type="InterPro" id="IPR018499">
    <property type="entry name" value="Tetraspanin/Peripherin"/>
</dbReference>
<protein>
    <submittedName>
        <fullName evidence="6">Uncharacterized protein LOC106125644</fullName>
    </submittedName>
</protein>
<dbReference type="GO" id="GO:0005886">
    <property type="term" value="C:plasma membrane"/>
    <property type="evidence" value="ECO:0007669"/>
    <property type="project" value="TreeGrafter"/>
</dbReference>
<dbReference type="Gene3D" id="1.10.1450.10">
    <property type="entry name" value="Tetraspanin"/>
    <property type="match status" value="2"/>
</dbReference>
<proteinExistence type="predicted"/>
<feature type="transmembrane region" description="Helical" evidence="5">
    <location>
        <begin position="319"/>
        <end position="343"/>
    </location>
</feature>
<dbReference type="Proteomes" id="UP000694872">
    <property type="component" value="Unplaced"/>
</dbReference>
<feature type="transmembrane region" description="Helical" evidence="5">
    <location>
        <begin position="521"/>
        <end position="543"/>
    </location>
</feature>
<name>A0AAJ7EI89_PAPXU</name>
<dbReference type="RefSeq" id="XP_013178378.1">
    <property type="nucleotide sequence ID" value="XM_013322924.1"/>
</dbReference>
<evidence type="ECO:0000313" key="6">
    <source>
        <dbReference type="RefSeq" id="XP_013178378.1"/>
    </source>
</evidence>
<evidence type="ECO:0000256" key="2">
    <source>
        <dbReference type="ARBA" id="ARBA00022692"/>
    </source>
</evidence>
<keyword evidence="3 5" id="KW-1133">Transmembrane helix</keyword>
<dbReference type="CDD" id="cd03127">
    <property type="entry name" value="tetraspanin_LEL"/>
    <property type="match status" value="2"/>
</dbReference>
<dbReference type="KEGG" id="pxu:106125644"/>
<dbReference type="GeneID" id="106125644"/>
<organism evidence="6">
    <name type="scientific">Papilio xuthus</name>
    <name type="common">Asian swallowtail butterfly</name>
    <dbReference type="NCBI Taxonomy" id="66420"/>
    <lineage>
        <taxon>Eukaryota</taxon>
        <taxon>Metazoa</taxon>
        <taxon>Ecdysozoa</taxon>
        <taxon>Arthropoda</taxon>
        <taxon>Hexapoda</taxon>
        <taxon>Insecta</taxon>
        <taxon>Pterygota</taxon>
        <taxon>Neoptera</taxon>
        <taxon>Endopterygota</taxon>
        <taxon>Lepidoptera</taxon>
        <taxon>Glossata</taxon>
        <taxon>Ditrysia</taxon>
        <taxon>Papilionoidea</taxon>
        <taxon>Papilionidae</taxon>
        <taxon>Papilioninae</taxon>
        <taxon>Papilio</taxon>
    </lineage>
</organism>
<evidence type="ECO:0000256" key="4">
    <source>
        <dbReference type="ARBA" id="ARBA00023136"/>
    </source>
</evidence>
<feature type="transmembrane region" description="Helical" evidence="5">
    <location>
        <begin position="91"/>
        <end position="115"/>
    </location>
</feature>
<keyword evidence="2 5" id="KW-0812">Transmembrane</keyword>
<sequence length="563" mass="63154">MARGEGFRVLLHVINGVMVVLALALAAASIWFFCQVYEFTSLRNSNHYLLDYKLYWPQAIPWIFLIVSVIVLSVTSCGFSGAKKSSRGLLTVYIICMSVVVLLLITAAVLSLVFADNKSTDDFVKDTVWDVYFQAKTDNDVAASFGSIERKLHCCGADSPRDYKNWKSEFPMSCCDVYYHGFLDPYTIECEFTNKLANERYGCSTVAAQYARIAIKVMSAAAIFIAIICLIGIAIAVGLYKALEQRPPPMVVQYESESKKVLLKCVIDKAQIRANVSSERGARARFIKLVASAARFSLRRLLSETTVDNMAKVEMIKGVLYILNIVYAVLGLVTAATGIWFFVQLQEFVTLRNTNHYLLDYRVYWPQVAPWLFILLGLFVMMVALCGWCGANKESRGLLGIYAIFLILIVVGQVIAATLIFVFVDGEDTDRFIKDTVYDGYYNSQSNPEVFKAFGRIERKLRCCGANDARDYRSFRNDLPLSCCQDSYYRATCDFTDKEANERLGCAKVASVYTKIISSSVAGASLIISLLEIVGVVLAWKLFNSVREVEHYITERKEGETEC</sequence>
<dbReference type="PANTHER" id="PTHR19282">
    <property type="entry name" value="TETRASPANIN"/>
    <property type="match status" value="1"/>
</dbReference>
<evidence type="ECO:0000256" key="1">
    <source>
        <dbReference type="ARBA" id="ARBA00004141"/>
    </source>
</evidence>
<dbReference type="PRINTS" id="PR00259">
    <property type="entry name" value="TMFOUR"/>
</dbReference>
<dbReference type="AlphaFoldDB" id="A0AAJ7EI89"/>
<feature type="transmembrane region" description="Helical" evidence="5">
    <location>
        <begin position="399"/>
        <end position="424"/>
    </location>
</feature>
<dbReference type="SUPFAM" id="SSF48652">
    <property type="entry name" value="Tetraspanin"/>
    <property type="match status" value="2"/>
</dbReference>
<feature type="transmembrane region" description="Helical" evidence="5">
    <location>
        <begin position="9"/>
        <end position="33"/>
    </location>
</feature>
<reference evidence="6" key="1">
    <citation type="submission" date="2025-08" db="UniProtKB">
        <authorList>
            <consortium name="RefSeq"/>
        </authorList>
    </citation>
    <scope>IDENTIFICATION</scope>
</reference>